<dbReference type="AlphaFoldDB" id="J5QY63"/>
<dbReference type="RefSeq" id="XP_014180895.1">
    <property type="nucleotide sequence ID" value="XM_014325420.1"/>
</dbReference>
<protein>
    <submittedName>
        <fullName evidence="1">Uncharacterized protein</fullName>
    </submittedName>
</protein>
<name>J5QY63_TRIAS</name>
<sequence length="339" mass="38636">MVIGDEPHDEAAPTSAAGVSNNATIDHQYYPHIIDGIWQSIDCFGALTTRMVSRDWNLRAHRVLLRRVAATQIADGVKMTPVDRTQPQQPVPHSYGVFFVPARTGESGPAEAPPTIPLLDAIRVIDIATPVSEEHAFLCYSLLQQLHQRGKLETVRLWLQEGCDLVTYGKTQVLHARWDDYPSVEMHGAEHVVLNLVSASSEYSPVFTVMGPDLDLWHDIKLLPSIHTLKSVTIILKHEFQEDIGNRPYFDADEDLPWYANYLCDSLQTVWLQFPTRLVGLEDVFKHEPHRIALREHMIRYLEETETCEIVRHNLHIITRQEYEAVVGSEAYRLHTQIP</sequence>
<dbReference type="HOGENOM" id="CLU_839886_0_0_1"/>
<organism evidence="1 2">
    <name type="scientific">Trichosporon asahii var. asahii (strain ATCC 90039 / CBS 2479 / JCM 2466 / KCTC 7840 / NBRC 103889/ NCYC 2677 / UAMH 7654)</name>
    <name type="common">Yeast</name>
    <dbReference type="NCBI Taxonomy" id="1186058"/>
    <lineage>
        <taxon>Eukaryota</taxon>
        <taxon>Fungi</taxon>
        <taxon>Dikarya</taxon>
        <taxon>Basidiomycota</taxon>
        <taxon>Agaricomycotina</taxon>
        <taxon>Tremellomycetes</taxon>
        <taxon>Trichosporonales</taxon>
        <taxon>Trichosporonaceae</taxon>
        <taxon>Trichosporon</taxon>
    </lineage>
</organism>
<dbReference type="Proteomes" id="UP000002748">
    <property type="component" value="Unassembled WGS sequence"/>
</dbReference>
<dbReference type="VEuPathDB" id="FungiDB:A1Q1_01145"/>
<evidence type="ECO:0000313" key="1">
    <source>
        <dbReference type="EMBL" id="EJT49723.1"/>
    </source>
</evidence>
<dbReference type="GeneID" id="25984659"/>
<dbReference type="KEGG" id="tasa:A1Q1_01145"/>
<proteinExistence type="predicted"/>
<accession>J5QY63</accession>
<evidence type="ECO:0000313" key="2">
    <source>
        <dbReference type="Proteomes" id="UP000002748"/>
    </source>
</evidence>
<dbReference type="EMBL" id="ALBS01000160">
    <property type="protein sequence ID" value="EJT49723.1"/>
    <property type="molecule type" value="Genomic_DNA"/>
</dbReference>
<comment type="caution">
    <text evidence="1">The sequence shown here is derived from an EMBL/GenBank/DDBJ whole genome shotgun (WGS) entry which is preliminary data.</text>
</comment>
<reference evidence="1 2" key="1">
    <citation type="journal article" date="2012" name="Eukaryot. Cell">
        <title>Draft genome sequence of CBS 2479, the standard type strain of Trichosporon asahii.</title>
        <authorList>
            <person name="Yang R.Y."/>
            <person name="Li H.T."/>
            <person name="Zhu H."/>
            <person name="Zhou G.P."/>
            <person name="Wang M."/>
            <person name="Wang L."/>
        </authorList>
    </citation>
    <scope>NUCLEOTIDE SEQUENCE [LARGE SCALE GENOMIC DNA]</scope>
    <source>
        <strain evidence="2">ATCC 90039 / CBS 2479 / JCM 2466 / KCTC 7840 / NCYC 2677 / UAMH 7654</strain>
    </source>
</reference>
<gene>
    <name evidence="1" type="ORF">A1Q1_01145</name>
</gene>